<keyword evidence="8" id="KW-1185">Reference proteome</keyword>
<dbReference type="EMBL" id="CP007174">
    <property type="protein sequence ID" value="AIF83725.1"/>
    <property type="molecule type" value="Genomic_DNA"/>
</dbReference>
<dbReference type="KEGG" id="nev:NTE_01664"/>
<evidence type="ECO:0000259" key="6">
    <source>
        <dbReference type="Pfam" id="PF14464"/>
    </source>
</evidence>
<evidence type="ECO:0000256" key="4">
    <source>
        <dbReference type="ARBA" id="ARBA00022833"/>
    </source>
</evidence>
<reference evidence="7 8" key="1">
    <citation type="journal article" date="2014" name="PLoS ONE">
        <title>Genome Sequence of Candidatus Nitrososphaera evergladensis from Group I.1b Enriched from Everglades Soil Reveals Novel Genomic Features of the Ammonia-Oxidizing Archaea.</title>
        <authorList>
            <person name="Zhalnina K.V."/>
            <person name="Dias R."/>
            <person name="Leonard M.T."/>
            <person name="Dorr de Quadros P."/>
            <person name="Camargo F.A."/>
            <person name="Drew J.C."/>
            <person name="Farmerie W.G."/>
            <person name="Daroub S.H."/>
            <person name="Triplett E.W."/>
        </authorList>
    </citation>
    <scope>NUCLEOTIDE SEQUENCE [LARGE SCALE GENOMIC DNA]</scope>
    <source>
        <strain evidence="7 8">SR1</strain>
    </source>
</reference>
<dbReference type="AlphaFoldDB" id="A0A075MRN3"/>
<dbReference type="Pfam" id="PF14464">
    <property type="entry name" value="Prok-JAB"/>
    <property type="match status" value="1"/>
</dbReference>
<dbReference type="OrthoDB" id="10589at2157"/>
<dbReference type="InterPro" id="IPR051929">
    <property type="entry name" value="VirAsm_ModProt"/>
</dbReference>
<keyword evidence="1 7" id="KW-0645">Protease</keyword>
<proteinExistence type="predicted"/>
<evidence type="ECO:0000256" key="2">
    <source>
        <dbReference type="ARBA" id="ARBA00022723"/>
    </source>
</evidence>
<dbReference type="PANTHER" id="PTHR34858:SF1">
    <property type="entry name" value="CYSO-CYSTEINE PEPTIDASE"/>
    <property type="match status" value="1"/>
</dbReference>
<dbReference type="GO" id="GO:0006508">
    <property type="term" value="P:proteolysis"/>
    <property type="evidence" value="ECO:0007669"/>
    <property type="project" value="UniProtKB-KW"/>
</dbReference>
<dbReference type="Proteomes" id="UP000028194">
    <property type="component" value="Chromosome"/>
</dbReference>
<keyword evidence="2" id="KW-0479">Metal-binding</keyword>
<dbReference type="PANTHER" id="PTHR34858">
    <property type="entry name" value="CYSO-CYSTEINE PEPTIDASE"/>
    <property type="match status" value="1"/>
</dbReference>
<dbReference type="STRING" id="1459636.NTE_01664"/>
<sequence>MPNESCAFLLGSGQGKISIAEILPVKNAHASYASFEIPPEELLKAYDYAERKEMQVAGIFHSHPSPPSPSRTDVRFMEINPVVWVIYSTTENRFAAWIFDEENVRQVDMTKRG</sequence>
<evidence type="ECO:0000313" key="7">
    <source>
        <dbReference type="EMBL" id="AIF83725.1"/>
    </source>
</evidence>
<evidence type="ECO:0000256" key="1">
    <source>
        <dbReference type="ARBA" id="ARBA00022670"/>
    </source>
</evidence>
<dbReference type="InterPro" id="IPR028090">
    <property type="entry name" value="JAB_dom_prok"/>
</dbReference>
<protein>
    <submittedName>
        <fullName evidence="7">Putative metal-dependent protease of the PAD1/JAB1 superfamily</fullName>
    </submittedName>
</protein>
<accession>A0A075MRN3</accession>
<dbReference type="GO" id="GO:0008270">
    <property type="term" value="F:zinc ion binding"/>
    <property type="evidence" value="ECO:0007669"/>
    <property type="project" value="TreeGrafter"/>
</dbReference>
<gene>
    <name evidence="7" type="ORF">NTE_01664</name>
</gene>
<dbReference type="Gene3D" id="3.40.140.10">
    <property type="entry name" value="Cytidine Deaminase, domain 2"/>
    <property type="match status" value="1"/>
</dbReference>
<dbReference type="eggNOG" id="arCOG01138">
    <property type="taxonomic scope" value="Archaea"/>
</dbReference>
<evidence type="ECO:0000313" key="8">
    <source>
        <dbReference type="Proteomes" id="UP000028194"/>
    </source>
</evidence>
<keyword evidence="3" id="KW-0378">Hydrolase</keyword>
<dbReference type="HOGENOM" id="CLU_116765_4_2_2"/>
<keyword evidence="4" id="KW-0862">Zinc</keyword>
<dbReference type="GO" id="GO:0008235">
    <property type="term" value="F:metalloexopeptidase activity"/>
    <property type="evidence" value="ECO:0007669"/>
    <property type="project" value="TreeGrafter"/>
</dbReference>
<evidence type="ECO:0000256" key="5">
    <source>
        <dbReference type="ARBA" id="ARBA00023049"/>
    </source>
</evidence>
<feature type="domain" description="JAB" evidence="6">
    <location>
        <begin position="2"/>
        <end position="93"/>
    </location>
</feature>
<organism evidence="7 8">
    <name type="scientific">Candidatus Nitrososphaera evergladensis SR1</name>
    <dbReference type="NCBI Taxonomy" id="1459636"/>
    <lineage>
        <taxon>Archaea</taxon>
        <taxon>Nitrososphaerota</taxon>
        <taxon>Nitrososphaeria</taxon>
        <taxon>Nitrososphaerales</taxon>
        <taxon>Nitrososphaeraceae</taxon>
        <taxon>Nitrososphaera</taxon>
    </lineage>
</organism>
<evidence type="ECO:0000256" key="3">
    <source>
        <dbReference type="ARBA" id="ARBA00022801"/>
    </source>
</evidence>
<keyword evidence="5" id="KW-0482">Metalloprotease</keyword>
<name>A0A075MRN3_9ARCH</name>
<dbReference type="SUPFAM" id="SSF102712">
    <property type="entry name" value="JAB1/MPN domain"/>
    <property type="match status" value="1"/>
</dbReference>